<sequence length="93" mass="10654">MFQEFLEFLYSRLRHAFSHQETAAMPVATKRNMGVIMWALTTSHGRRVDGISSEQDARLAVQLLGSSRVIGPYSWQVVDNRGQQFVAEVRKTR</sequence>
<protein>
    <submittedName>
        <fullName evidence="1">Uncharacterized protein</fullName>
    </submittedName>
</protein>
<keyword evidence="2" id="KW-1185">Reference proteome</keyword>
<evidence type="ECO:0000313" key="2">
    <source>
        <dbReference type="Proteomes" id="UP000093629"/>
    </source>
</evidence>
<dbReference type="EMBL" id="LZLQ01000015">
    <property type="protein sequence ID" value="OBK19501.1"/>
    <property type="molecule type" value="Genomic_DNA"/>
</dbReference>
<dbReference type="Proteomes" id="UP000093629">
    <property type="component" value="Unassembled WGS sequence"/>
</dbReference>
<name>A0A1A3NCK0_MYCAS</name>
<accession>A0A1A3NCK0</accession>
<reference evidence="1 2" key="1">
    <citation type="submission" date="2016-06" db="EMBL/GenBank/DDBJ databases">
        <authorList>
            <person name="Kjaerup R.B."/>
            <person name="Dalgaard T.S."/>
            <person name="Juul-Madsen H.R."/>
        </authorList>
    </citation>
    <scope>NUCLEOTIDE SEQUENCE [LARGE SCALE GENOMIC DNA]</scope>
    <source>
        <strain evidence="1 2">1245139.5</strain>
    </source>
</reference>
<evidence type="ECO:0000313" key="1">
    <source>
        <dbReference type="EMBL" id="OBK19501.1"/>
    </source>
</evidence>
<organism evidence="1 2">
    <name type="scientific">Mycobacterium asiaticum</name>
    <dbReference type="NCBI Taxonomy" id="1790"/>
    <lineage>
        <taxon>Bacteria</taxon>
        <taxon>Bacillati</taxon>
        <taxon>Actinomycetota</taxon>
        <taxon>Actinomycetes</taxon>
        <taxon>Mycobacteriales</taxon>
        <taxon>Mycobacteriaceae</taxon>
        <taxon>Mycobacterium</taxon>
    </lineage>
</organism>
<proteinExistence type="predicted"/>
<comment type="caution">
    <text evidence="1">The sequence shown here is derived from an EMBL/GenBank/DDBJ whole genome shotgun (WGS) entry which is preliminary data.</text>
</comment>
<dbReference type="AlphaFoldDB" id="A0A1A3NCK0"/>
<gene>
    <name evidence="1" type="ORF">A5636_19165</name>
</gene>